<keyword evidence="1" id="KW-0472">Membrane</keyword>
<name>A0A841DZR7_9ACTN</name>
<feature type="transmembrane region" description="Helical" evidence="1">
    <location>
        <begin position="12"/>
        <end position="35"/>
    </location>
</feature>
<evidence type="ECO:0000313" key="3">
    <source>
        <dbReference type="Proteomes" id="UP000558997"/>
    </source>
</evidence>
<organism evidence="2 3">
    <name type="scientific">Kribbella solani</name>
    <dbReference type="NCBI Taxonomy" id="236067"/>
    <lineage>
        <taxon>Bacteria</taxon>
        <taxon>Bacillati</taxon>
        <taxon>Actinomycetota</taxon>
        <taxon>Actinomycetes</taxon>
        <taxon>Propionibacteriales</taxon>
        <taxon>Kribbellaceae</taxon>
        <taxon>Kribbella</taxon>
    </lineage>
</organism>
<dbReference type="Proteomes" id="UP000558997">
    <property type="component" value="Unassembled WGS sequence"/>
</dbReference>
<accession>A0A841DZR7</accession>
<gene>
    <name evidence="2" type="ORF">HDA44_005008</name>
</gene>
<sequence length="119" mass="11987">MAQGGALVGRAVGGAVGGAWLVLEGGAVGGAWLVLEGGAARRGRSAVGGGRTVGVGVELGAAARWGRVAGWFGVEVVCCGVGRWYGRVRVAGRLRGSPLNRTVCAWHAEGERVIGEVHV</sequence>
<keyword evidence="1" id="KW-1133">Transmembrane helix</keyword>
<comment type="caution">
    <text evidence="2">The sequence shown here is derived from an EMBL/GenBank/DDBJ whole genome shotgun (WGS) entry which is preliminary data.</text>
</comment>
<evidence type="ECO:0000313" key="2">
    <source>
        <dbReference type="EMBL" id="MBB5981667.1"/>
    </source>
</evidence>
<dbReference type="EMBL" id="JACHNF010000001">
    <property type="protein sequence ID" value="MBB5981667.1"/>
    <property type="molecule type" value="Genomic_DNA"/>
</dbReference>
<keyword evidence="1" id="KW-0812">Transmembrane</keyword>
<evidence type="ECO:0000256" key="1">
    <source>
        <dbReference type="SAM" id="Phobius"/>
    </source>
</evidence>
<protein>
    <submittedName>
        <fullName evidence="2">Uncharacterized protein</fullName>
    </submittedName>
</protein>
<dbReference type="AlphaFoldDB" id="A0A841DZR7"/>
<reference evidence="2 3" key="1">
    <citation type="submission" date="2020-08" db="EMBL/GenBank/DDBJ databases">
        <title>Sequencing the genomes of 1000 actinobacteria strains.</title>
        <authorList>
            <person name="Klenk H.-P."/>
        </authorList>
    </citation>
    <scope>NUCLEOTIDE SEQUENCE [LARGE SCALE GENOMIC DNA]</scope>
    <source>
        <strain evidence="2 3">DSM 17294</strain>
    </source>
</reference>
<keyword evidence="3" id="KW-1185">Reference proteome</keyword>
<proteinExistence type="predicted"/>